<organism evidence="1 2">
    <name type="scientific">Mycena pura</name>
    <dbReference type="NCBI Taxonomy" id="153505"/>
    <lineage>
        <taxon>Eukaryota</taxon>
        <taxon>Fungi</taxon>
        <taxon>Dikarya</taxon>
        <taxon>Basidiomycota</taxon>
        <taxon>Agaricomycotina</taxon>
        <taxon>Agaricomycetes</taxon>
        <taxon>Agaricomycetidae</taxon>
        <taxon>Agaricales</taxon>
        <taxon>Marasmiineae</taxon>
        <taxon>Mycenaceae</taxon>
        <taxon>Mycena</taxon>
    </lineage>
</organism>
<gene>
    <name evidence="1" type="ORF">GGX14DRAFT_352148</name>
</gene>
<proteinExistence type="predicted"/>
<sequence length="125" mass="14087">NIPRGFIFLCPMTDIRMENGTVLQDLDSVSYWSLDPSGIERLSTEDANDLGYPSIELKMTARGYSWDGSIYEGLRKFHQAKGFKPDSQDVARHLDYPLSEVSPDVDPQFAFSKPLAVHTSHILHS</sequence>
<accession>A0AAD6YMG4</accession>
<feature type="non-terminal residue" evidence="1">
    <location>
        <position position="1"/>
    </location>
</feature>
<comment type="caution">
    <text evidence="1">The sequence shown here is derived from an EMBL/GenBank/DDBJ whole genome shotgun (WGS) entry which is preliminary data.</text>
</comment>
<evidence type="ECO:0000313" key="2">
    <source>
        <dbReference type="Proteomes" id="UP001219525"/>
    </source>
</evidence>
<name>A0AAD6YMG4_9AGAR</name>
<evidence type="ECO:0000313" key="1">
    <source>
        <dbReference type="EMBL" id="KAJ7223426.1"/>
    </source>
</evidence>
<dbReference type="AlphaFoldDB" id="A0AAD6YMG4"/>
<dbReference type="EMBL" id="JARJCW010000006">
    <property type="protein sequence ID" value="KAJ7223426.1"/>
    <property type="molecule type" value="Genomic_DNA"/>
</dbReference>
<keyword evidence="2" id="KW-1185">Reference proteome</keyword>
<dbReference type="Proteomes" id="UP001219525">
    <property type="component" value="Unassembled WGS sequence"/>
</dbReference>
<protein>
    <submittedName>
        <fullName evidence="1">Uncharacterized protein</fullName>
    </submittedName>
</protein>
<reference evidence="1" key="1">
    <citation type="submission" date="2023-03" db="EMBL/GenBank/DDBJ databases">
        <title>Massive genome expansion in bonnet fungi (Mycena s.s.) driven by repeated elements and novel gene families across ecological guilds.</title>
        <authorList>
            <consortium name="Lawrence Berkeley National Laboratory"/>
            <person name="Harder C.B."/>
            <person name="Miyauchi S."/>
            <person name="Viragh M."/>
            <person name="Kuo A."/>
            <person name="Thoen E."/>
            <person name="Andreopoulos B."/>
            <person name="Lu D."/>
            <person name="Skrede I."/>
            <person name="Drula E."/>
            <person name="Henrissat B."/>
            <person name="Morin E."/>
            <person name="Kohler A."/>
            <person name="Barry K."/>
            <person name="LaButti K."/>
            <person name="Morin E."/>
            <person name="Salamov A."/>
            <person name="Lipzen A."/>
            <person name="Mereny Z."/>
            <person name="Hegedus B."/>
            <person name="Baldrian P."/>
            <person name="Stursova M."/>
            <person name="Weitz H."/>
            <person name="Taylor A."/>
            <person name="Grigoriev I.V."/>
            <person name="Nagy L.G."/>
            <person name="Martin F."/>
            <person name="Kauserud H."/>
        </authorList>
    </citation>
    <scope>NUCLEOTIDE SEQUENCE</scope>
    <source>
        <strain evidence="1">9144</strain>
    </source>
</reference>